<dbReference type="EMBL" id="JBHRSK010000002">
    <property type="protein sequence ID" value="MFC2966884.1"/>
    <property type="molecule type" value="Genomic_DNA"/>
</dbReference>
<organism evidence="1 2">
    <name type="scientific">Acidimangrovimonas pyrenivorans</name>
    <dbReference type="NCBI Taxonomy" id="2030798"/>
    <lineage>
        <taxon>Bacteria</taxon>
        <taxon>Pseudomonadati</taxon>
        <taxon>Pseudomonadota</taxon>
        <taxon>Alphaproteobacteria</taxon>
        <taxon>Rhodobacterales</taxon>
        <taxon>Paracoccaceae</taxon>
        <taxon>Acidimangrovimonas</taxon>
    </lineage>
</organism>
<name>A0ABV7AC49_9RHOB</name>
<dbReference type="Proteomes" id="UP001595443">
    <property type="component" value="Unassembled WGS sequence"/>
</dbReference>
<reference evidence="2" key="1">
    <citation type="journal article" date="2019" name="Int. J. Syst. Evol. Microbiol.">
        <title>The Global Catalogue of Microorganisms (GCM) 10K type strain sequencing project: providing services to taxonomists for standard genome sequencing and annotation.</title>
        <authorList>
            <consortium name="The Broad Institute Genomics Platform"/>
            <consortium name="The Broad Institute Genome Sequencing Center for Infectious Disease"/>
            <person name="Wu L."/>
            <person name="Ma J."/>
        </authorList>
    </citation>
    <scope>NUCLEOTIDE SEQUENCE [LARGE SCALE GENOMIC DNA]</scope>
    <source>
        <strain evidence="2">KCTC 62192</strain>
    </source>
</reference>
<evidence type="ECO:0000313" key="1">
    <source>
        <dbReference type="EMBL" id="MFC2966884.1"/>
    </source>
</evidence>
<protein>
    <submittedName>
        <fullName evidence="1">DUF2948 family protein</fullName>
    </submittedName>
</protein>
<sequence length="159" mass="17375">MTDARFEEGGEQPLYLAAREAEDLAVISALTQDAVFTVGDMSWQKGQRRLAVLLNRFRWEDRDKAEREGRAFERVRALLVIGEAGRVRSQGVEPSDKEMVLSLLSLSFEPGADGAGRVLLTLAGDGAVAVEVEALEVTLKDVTKPYAAPSHKAPDHPED</sequence>
<comment type="caution">
    <text evidence="1">The sequence shown here is derived from an EMBL/GenBank/DDBJ whole genome shotgun (WGS) entry which is preliminary data.</text>
</comment>
<dbReference type="InterPro" id="IPR021335">
    <property type="entry name" value="DUF2948"/>
</dbReference>
<evidence type="ECO:0000313" key="2">
    <source>
        <dbReference type="Proteomes" id="UP001595443"/>
    </source>
</evidence>
<dbReference type="RefSeq" id="WP_377831506.1">
    <property type="nucleotide sequence ID" value="NZ_JBHRSK010000002.1"/>
</dbReference>
<dbReference type="Pfam" id="PF11164">
    <property type="entry name" value="DUF2948"/>
    <property type="match status" value="1"/>
</dbReference>
<proteinExistence type="predicted"/>
<keyword evidence="2" id="KW-1185">Reference proteome</keyword>
<gene>
    <name evidence="1" type="ORF">ACFOES_02150</name>
</gene>
<accession>A0ABV7AC49</accession>